<feature type="domain" description="P-type ATPase A" evidence="10">
    <location>
        <begin position="316"/>
        <end position="413"/>
    </location>
</feature>
<feature type="transmembrane region" description="Helical" evidence="9">
    <location>
        <begin position="766"/>
        <end position="787"/>
    </location>
</feature>
<dbReference type="PROSITE" id="PS01229">
    <property type="entry name" value="COF_2"/>
    <property type="match status" value="1"/>
</dbReference>
<dbReference type="Pfam" id="PF00702">
    <property type="entry name" value="Hydrolase"/>
    <property type="match status" value="1"/>
</dbReference>
<evidence type="ECO:0000256" key="2">
    <source>
        <dbReference type="ARBA" id="ARBA00006024"/>
    </source>
</evidence>
<dbReference type="SFLD" id="SFLDG00002">
    <property type="entry name" value="C1.7:_P-type_atpase_like"/>
    <property type="match status" value="1"/>
</dbReference>
<evidence type="ECO:0000313" key="11">
    <source>
        <dbReference type="EMBL" id="ARN79835.1"/>
    </source>
</evidence>
<evidence type="ECO:0000256" key="3">
    <source>
        <dbReference type="ARBA" id="ARBA00022692"/>
    </source>
</evidence>
<evidence type="ECO:0000313" key="12">
    <source>
        <dbReference type="Proteomes" id="UP000193978"/>
    </source>
</evidence>
<comment type="catalytic activity">
    <reaction evidence="8">
        <text>Zn(2+)(in) + ATP + H2O = Zn(2+)(out) + ADP + phosphate + H(+)</text>
        <dbReference type="Rhea" id="RHEA:20621"/>
        <dbReference type="ChEBI" id="CHEBI:15377"/>
        <dbReference type="ChEBI" id="CHEBI:15378"/>
        <dbReference type="ChEBI" id="CHEBI:29105"/>
        <dbReference type="ChEBI" id="CHEBI:30616"/>
        <dbReference type="ChEBI" id="CHEBI:43474"/>
        <dbReference type="ChEBI" id="CHEBI:456216"/>
        <dbReference type="EC" id="7.2.2.12"/>
    </reaction>
</comment>
<sequence length="851" mass="91043">MHSGPAAGKAGPKVSFPGAGVIRVESAGFLGAPDNDFCRRFLQTAMLTPAIEAAVIAPGDKPSIDLCFNEKRYRRKSVLARLAALFSGRAQHQEEGKRLAVSPSTTARDGKGIVRYRRFGGRITGWRVERARVGSARLSNPVLYRKRVLCEAIERELMSLLGVQRYETCSLKCRVEIEYDPRQISAAQIVEILDEALAGTPHPKKLDKLDRELMICSASVPIAALAQLAAPALTPVSAALFAYTALPSFKGAWKVVTEERRLGVDVLDSIVVGSCLATGQVLPGAILSWCLCFGRHLVRRTEDNSKKALLGAFGKQPRFAWLLQNDQEIEIAIDKLRKGDVIIVRTGEVTPVDGVIVDGLAMIDQHALTGEATPAEKGIGDQVFASTVVVGGTMRVAVEKSGGETASSRIAQILNNTAGYKLASQHEGERLADKAVVPTLAAGALALATIGPNGATAVLNSDMGTGIRMAAPLAMLSTLALCAQRGVLVKDGRALDLLCGVDTVLFDKTGTLTRERPEIGRIVSANGFTSRQALRFAAAAESRFHHPIALALLHKAEEEGIDLPSTDATQYKVGFGISVGVEGRRIRVGSRRFLETEGVAVTPEVEAALDEAHREGHTMVMVAVDDVLGGALELRASVRPEAAQIVTGLRARGVKHIAIISGDQEAPTRRLAEQLGMDRYFAQVLPAEKADYVEKLQREGRSVCFIGDGVNDAIALKKANVSISLRGATSIATDTAHVVFMEPGLGKLCELLDIARDLERNVQTSWILILVPNALCIVGAFTLGFGVGMSVLTNNIAALGALANGVRPMRKVAALEAERRRLMEMQLEAGGFFSKECEAIEEALETARAAE</sequence>
<comment type="caution">
    <text evidence="9">Lacks conserved residue(s) required for the propagation of feature annotation.</text>
</comment>
<keyword evidence="9" id="KW-0067">ATP-binding</keyword>
<comment type="subcellular location">
    <subcellularLocation>
        <location evidence="9">Cell membrane</location>
    </subcellularLocation>
    <subcellularLocation>
        <location evidence="1">Membrane</location>
    </subcellularLocation>
</comment>
<dbReference type="InterPro" id="IPR023299">
    <property type="entry name" value="ATPase_P-typ_cyto_dom_N"/>
</dbReference>
<dbReference type="Gene3D" id="2.70.150.10">
    <property type="entry name" value="Calcium-transporting ATPase, cytoplasmic transduction domain A"/>
    <property type="match status" value="1"/>
</dbReference>
<dbReference type="InterPro" id="IPR027256">
    <property type="entry name" value="P-typ_ATPase_IB"/>
</dbReference>
<dbReference type="NCBIfam" id="TIGR01525">
    <property type="entry name" value="ATPase-IB_hvy"/>
    <property type="match status" value="1"/>
</dbReference>
<keyword evidence="5 9" id="KW-1133">Transmembrane helix</keyword>
<dbReference type="InterPro" id="IPR018303">
    <property type="entry name" value="ATPase_P-typ_P_site"/>
</dbReference>
<dbReference type="SUPFAM" id="SSF81653">
    <property type="entry name" value="Calcium ATPase, transduction domain A"/>
    <property type="match status" value="1"/>
</dbReference>
<protein>
    <recommendedName>
        <fullName evidence="7">P-type Zn(2+) transporter</fullName>
        <ecNumber evidence="7">7.2.2.12</ecNumber>
    </recommendedName>
</protein>
<dbReference type="GO" id="GO:0005524">
    <property type="term" value="F:ATP binding"/>
    <property type="evidence" value="ECO:0007669"/>
    <property type="project" value="UniProtKB-UniRule"/>
</dbReference>
<keyword evidence="9" id="KW-1003">Cell membrane</keyword>
<dbReference type="SUPFAM" id="SSF56784">
    <property type="entry name" value="HAD-like"/>
    <property type="match status" value="1"/>
</dbReference>
<name>A0A1W6MQJ1_9HYPH</name>
<evidence type="ECO:0000256" key="7">
    <source>
        <dbReference type="ARBA" id="ARBA00039097"/>
    </source>
</evidence>
<dbReference type="EC" id="7.2.2.12" evidence="7"/>
<dbReference type="PRINTS" id="PR00119">
    <property type="entry name" value="CATATPASE"/>
</dbReference>
<dbReference type="InterPro" id="IPR044492">
    <property type="entry name" value="P_typ_ATPase_HD_dom"/>
</dbReference>
<evidence type="ECO:0000256" key="8">
    <source>
        <dbReference type="ARBA" id="ARBA00047308"/>
    </source>
</evidence>
<keyword evidence="9" id="KW-0479">Metal-binding</keyword>
<comment type="similarity">
    <text evidence="2 9">Belongs to the cation transport ATPase (P-type) (TC 3.A.3) family. Type IB subfamily.</text>
</comment>
<dbReference type="Gene3D" id="3.40.1110.10">
    <property type="entry name" value="Calcium-transporting ATPase, cytoplasmic domain N"/>
    <property type="match status" value="1"/>
</dbReference>
<reference evidence="11 12" key="1">
    <citation type="submission" date="2017-02" db="EMBL/GenBank/DDBJ databases">
        <authorList>
            <person name="Peterson S.W."/>
        </authorList>
    </citation>
    <scope>NUCLEOTIDE SEQUENCE [LARGE SCALE GENOMIC DNA]</scope>
    <source>
        <strain evidence="11 12">S285</strain>
    </source>
</reference>
<dbReference type="GO" id="GO:0016463">
    <property type="term" value="F:P-type zinc transporter activity"/>
    <property type="evidence" value="ECO:0007669"/>
    <property type="project" value="UniProtKB-EC"/>
</dbReference>
<keyword evidence="4" id="KW-1278">Translocase</keyword>
<dbReference type="PANTHER" id="PTHR48085">
    <property type="entry name" value="CADMIUM/ZINC-TRANSPORTING ATPASE HMA2-RELATED"/>
    <property type="match status" value="1"/>
</dbReference>
<dbReference type="KEGG" id="mbry:B1812_00725"/>
<dbReference type="Pfam" id="PF00122">
    <property type="entry name" value="E1-E2_ATPase"/>
    <property type="match status" value="1"/>
</dbReference>
<dbReference type="InterPro" id="IPR036412">
    <property type="entry name" value="HAD-like_sf"/>
</dbReference>
<dbReference type="NCBIfam" id="TIGR01494">
    <property type="entry name" value="ATPase_P-type"/>
    <property type="match status" value="1"/>
</dbReference>
<dbReference type="EMBL" id="CP019948">
    <property type="protein sequence ID" value="ARN79835.1"/>
    <property type="molecule type" value="Genomic_DNA"/>
</dbReference>
<dbReference type="PROSITE" id="PS00154">
    <property type="entry name" value="ATPASE_E1_E2"/>
    <property type="match status" value="1"/>
</dbReference>
<dbReference type="GO" id="GO:0046872">
    <property type="term" value="F:metal ion binding"/>
    <property type="evidence" value="ECO:0007669"/>
    <property type="project" value="UniProtKB-KW"/>
</dbReference>
<keyword evidence="9" id="KW-0547">Nucleotide-binding</keyword>
<dbReference type="SFLD" id="SFLDS00003">
    <property type="entry name" value="Haloacid_Dehalogenase"/>
    <property type="match status" value="1"/>
</dbReference>
<evidence type="ECO:0000256" key="6">
    <source>
        <dbReference type="ARBA" id="ARBA00023136"/>
    </source>
</evidence>
<dbReference type="InterPro" id="IPR023214">
    <property type="entry name" value="HAD_sf"/>
</dbReference>
<dbReference type="GO" id="GO:0016887">
    <property type="term" value="F:ATP hydrolysis activity"/>
    <property type="evidence" value="ECO:0007669"/>
    <property type="project" value="InterPro"/>
</dbReference>
<dbReference type="InterPro" id="IPR059000">
    <property type="entry name" value="ATPase_P-type_domA"/>
</dbReference>
<evidence type="ECO:0000256" key="9">
    <source>
        <dbReference type="RuleBase" id="RU362081"/>
    </source>
</evidence>
<dbReference type="SFLD" id="SFLDF00027">
    <property type="entry name" value="p-type_atpase"/>
    <property type="match status" value="1"/>
</dbReference>
<dbReference type="AlphaFoldDB" id="A0A1W6MQJ1"/>
<dbReference type="InterPro" id="IPR001757">
    <property type="entry name" value="P_typ_ATPase"/>
</dbReference>
<dbReference type="STRING" id="655015.B1812_00725"/>
<dbReference type="InterPro" id="IPR051014">
    <property type="entry name" value="Cation_Transport_ATPase_IB"/>
</dbReference>
<evidence type="ECO:0000256" key="5">
    <source>
        <dbReference type="ARBA" id="ARBA00022989"/>
    </source>
</evidence>
<organism evidence="11 12">
    <name type="scientific">Methylocystis bryophila</name>
    <dbReference type="NCBI Taxonomy" id="655015"/>
    <lineage>
        <taxon>Bacteria</taxon>
        <taxon>Pseudomonadati</taxon>
        <taxon>Pseudomonadota</taxon>
        <taxon>Alphaproteobacteria</taxon>
        <taxon>Hyphomicrobiales</taxon>
        <taxon>Methylocystaceae</taxon>
        <taxon>Methylocystis</taxon>
    </lineage>
</organism>
<dbReference type="Gene3D" id="3.40.50.1000">
    <property type="entry name" value="HAD superfamily/HAD-like"/>
    <property type="match status" value="1"/>
</dbReference>
<evidence type="ECO:0000256" key="1">
    <source>
        <dbReference type="ARBA" id="ARBA00004370"/>
    </source>
</evidence>
<dbReference type="InterPro" id="IPR008250">
    <property type="entry name" value="ATPase_P-typ_transduc_dom_A_sf"/>
</dbReference>
<dbReference type="PANTHER" id="PTHR48085:SF5">
    <property type="entry name" value="CADMIUM_ZINC-TRANSPORTING ATPASE HMA4-RELATED"/>
    <property type="match status" value="1"/>
</dbReference>
<accession>A0A1W6MQJ1</accession>
<gene>
    <name evidence="11" type="ORF">B1812_00725</name>
</gene>
<keyword evidence="12" id="KW-1185">Reference proteome</keyword>
<dbReference type="GO" id="GO:0005886">
    <property type="term" value="C:plasma membrane"/>
    <property type="evidence" value="ECO:0007669"/>
    <property type="project" value="UniProtKB-SubCell"/>
</dbReference>
<dbReference type="Proteomes" id="UP000193978">
    <property type="component" value="Chromosome"/>
</dbReference>
<dbReference type="RefSeq" id="WP_199769012.1">
    <property type="nucleotide sequence ID" value="NZ_AP027149.1"/>
</dbReference>
<proteinExistence type="inferred from homology"/>
<keyword evidence="3 9" id="KW-0812">Transmembrane</keyword>
<keyword evidence="6 9" id="KW-0472">Membrane</keyword>
<evidence type="ECO:0000256" key="4">
    <source>
        <dbReference type="ARBA" id="ARBA00022967"/>
    </source>
</evidence>
<evidence type="ECO:0000259" key="10">
    <source>
        <dbReference type="Pfam" id="PF00122"/>
    </source>
</evidence>